<evidence type="ECO:0000256" key="1">
    <source>
        <dbReference type="ARBA" id="ARBA00022723"/>
    </source>
</evidence>
<dbReference type="GO" id="GO:0005524">
    <property type="term" value="F:ATP binding"/>
    <property type="evidence" value="ECO:0007669"/>
    <property type="project" value="UniProtKB-UniRule"/>
</dbReference>
<comment type="function">
    <text evidence="7">Binds and transfers iron-sulfur (Fe-S) clusters to target apoproteins. Can hydrolyze ATP.</text>
</comment>
<evidence type="ECO:0000313" key="9">
    <source>
        <dbReference type="EMBL" id="MDQ9070319.1"/>
    </source>
</evidence>
<feature type="region of interest" description="Disordered" evidence="8">
    <location>
        <begin position="98"/>
        <end position="156"/>
    </location>
</feature>
<dbReference type="GO" id="GO:0016887">
    <property type="term" value="F:ATP hydrolysis activity"/>
    <property type="evidence" value="ECO:0007669"/>
    <property type="project" value="UniProtKB-UniRule"/>
</dbReference>
<keyword evidence="7" id="KW-0378">Hydrolase</keyword>
<evidence type="ECO:0000256" key="7">
    <source>
        <dbReference type="HAMAP-Rule" id="MF_02040"/>
    </source>
</evidence>
<dbReference type="RefSeq" id="WP_004857286.1">
    <property type="nucleotide sequence ID" value="NZ_BBLI01000004.1"/>
</dbReference>
<evidence type="ECO:0000256" key="6">
    <source>
        <dbReference type="ARBA" id="ARBA00024036"/>
    </source>
</evidence>
<dbReference type="PANTHER" id="PTHR42961:SF2">
    <property type="entry name" value="IRON-SULFUR PROTEIN NUBPL"/>
    <property type="match status" value="1"/>
</dbReference>
<comment type="caution">
    <text evidence="9">The sequence shown here is derived from an EMBL/GenBank/DDBJ whole genome shotgun (WGS) entry which is preliminary data.</text>
</comment>
<evidence type="ECO:0000256" key="4">
    <source>
        <dbReference type="ARBA" id="ARBA00023004"/>
    </source>
</evidence>
<keyword evidence="3 7" id="KW-0067">ATP-binding</keyword>
<evidence type="ECO:0000256" key="8">
    <source>
        <dbReference type="SAM" id="MobiDB-lite"/>
    </source>
</evidence>
<dbReference type="InterPro" id="IPR033756">
    <property type="entry name" value="YlxH/NBP35"/>
</dbReference>
<keyword evidence="5 7" id="KW-0411">Iron-sulfur</keyword>
<dbReference type="Gene3D" id="3.40.50.300">
    <property type="entry name" value="P-loop containing nucleotide triphosphate hydrolases"/>
    <property type="match status" value="1"/>
</dbReference>
<organism evidence="9 10">
    <name type="scientific">Acinetobacter gerneri</name>
    <dbReference type="NCBI Taxonomy" id="202952"/>
    <lineage>
        <taxon>Bacteria</taxon>
        <taxon>Pseudomonadati</taxon>
        <taxon>Pseudomonadota</taxon>
        <taxon>Gammaproteobacteria</taxon>
        <taxon>Moraxellales</taxon>
        <taxon>Moraxellaceae</taxon>
        <taxon>Acinetobacter</taxon>
    </lineage>
</organism>
<dbReference type="Pfam" id="PF10609">
    <property type="entry name" value="ParA"/>
    <property type="match status" value="1"/>
</dbReference>
<dbReference type="AlphaFoldDB" id="A0AAW8JD33"/>
<comment type="similarity">
    <text evidence="6 7">Belongs to the Mrp/NBP35 ATP-binding proteins family.</text>
</comment>
<dbReference type="PROSITE" id="PS01215">
    <property type="entry name" value="MRP"/>
    <property type="match status" value="1"/>
</dbReference>
<keyword evidence="4 7" id="KW-0408">Iron</keyword>
<gene>
    <name evidence="9" type="primary">apbC</name>
    <name evidence="9" type="ORF">RFH51_02440</name>
</gene>
<dbReference type="GeneID" id="84208281"/>
<dbReference type="NCBIfam" id="NF008669">
    <property type="entry name" value="PRK11670.1"/>
    <property type="match status" value="1"/>
</dbReference>
<dbReference type="GO" id="GO:0051539">
    <property type="term" value="F:4 iron, 4 sulfur cluster binding"/>
    <property type="evidence" value="ECO:0007669"/>
    <property type="project" value="TreeGrafter"/>
</dbReference>
<sequence>MSWLSSLKSVFSPATEVKEEEIQQVLQTYMLPNSENALKDRITQINVEGQVLQITINTFPAEADDLQKIHDDLADALEKCGINELNMHVIQQKIQLGGDDGHSCSNPKHSHEHSHNQPENKNLPPVVDASPKVEEDPNNPPIQKAAPQQRDVPKHPRIQNVIVVSSGKGGVGKSTTTVNIALALQKIGLKVGVLDADIYGPSIPTMLGNEGKTPKIEGENFVPLEAYGMAVLSIGHLIGAVNTPVAWRGAKATGAMMQLFNQTLWPDLDVLVIDMPPGTGDIQLTLAQRIPVTGAVIVTTPQNVALMDAVKGIELFNKVNIPVIGVVENMSTHICSNCGHEEQIFGTGGGDKLSEQYQIPLLGRLPLDVKIRENVDAGTPSVMLNDEIAEKYVSIAQKIAQKLPKVEKDQKRIF</sequence>
<accession>A0AAW8JD33</accession>
<proteinExistence type="inferred from homology"/>
<dbReference type="GO" id="GO:0016226">
    <property type="term" value="P:iron-sulfur cluster assembly"/>
    <property type="evidence" value="ECO:0007669"/>
    <property type="project" value="InterPro"/>
</dbReference>
<dbReference type="CDD" id="cd02037">
    <property type="entry name" value="Mrp_NBP35"/>
    <property type="match status" value="1"/>
</dbReference>
<evidence type="ECO:0000256" key="5">
    <source>
        <dbReference type="ARBA" id="ARBA00023014"/>
    </source>
</evidence>
<dbReference type="InterPro" id="IPR044304">
    <property type="entry name" value="NUBPL-like"/>
</dbReference>
<dbReference type="InterPro" id="IPR000808">
    <property type="entry name" value="Mrp-like_CS"/>
</dbReference>
<dbReference type="InterPro" id="IPR027417">
    <property type="entry name" value="P-loop_NTPase"/>
</dbReference>
<dbReference type="InterPro" id="IPR019591">
    <property type="entry name" value="Mrp/NBP35_ATP-bd"/>
</dbReference>
<feature type="binding site" evidence="7">
    <location>
        <begin position="167"/>
        <end position="174"/>
    </location>
    <ligand>
        <name>ATP</name>
        <dbReference type="ChEBI" id="CHEBI:30616"/>
    </ligand>
</feature>
<dbReference type="GO" id="GO:0140663">
    <property type="term" value="F:ATP-dependent FeS chaperone activity"/>
    <property type="evidence" value="ECO:0007669"/>
    <property type="project" value="InterPro"/>
</dbReference>
<dbReference type="PANTHER" id="PTHR42961">
    <property type="entry name" value="IRON-SULFUR PROTEIN NUBPL"/>
    <property type="match status" value="1"/>
</dbReference>
<dbReference type="GO" id="GO:0005829">
    <property type="term" value="C:cytosol"/>
    <property type="evidence" value="ECO:0007669"/>
    <property type="project" value="TreeGrafter"/>
</dbReference>
<keyword evidence="2 7" id="KW-0547">Nucleotide-binding</keyword>
<dbReference type="SUPFAM" id="SSF52540">
    <property type="entry name" value="P-loop containing nucleoside triphosphate hydrolases"/>
    <property type="match status" value="1"/>
</dbReference>
<evidence type="ECO:0000256" key="2">
    <source>
        <dbReference type="ARBA" id="ARBA00022741"/>
    </source>
</evidence>
<comment type="subunit">
    <text evidence="7">Homodimer.</text>
</comment>
<dbReference type="Proteomes" id="UP001243195">
    <property type="component" value="Unassembled WGS sequence"/>
</dbReference>
<dbReference type="GO" id="GO:0046872">
    <property type="term" value="F:metal ion binding"/>
    <property type="evidence" value="ECO:0007669"/>
    <property type="project" value="UniProtKB-KW"/>
</dbReference>
<dbReference type="HAMAP" id="MF_02040">
    <property type="entry name" value="Mrp_NBP35"/>
    <property type="match status" value="1"/>
</dbReference>
<reference evidence="9" key="1">
    <citation type="submission" date="2023-08" db="EMBL/GenBank/DDBJ databases">
        <title>Emergence of clinically-relevant ST2 carbapenem-resistant Acinetobacter baumannii strains in hospital sewages in Zhejiang, East of China.</title>
        <authorList>
            <person name="Kaichao C."/>
            <person name="Zhang R."/>
        </authorList>
    </citation>
    <scope>NUCLEOTIDE SEQUENCE</scope>
    <source>
        <strain evidence="9">M-SY-60</strain>
    </source>
</reference>
<evidence type="ECO:0000313" key="10">
    <source>
        <dbReference type="Proteomes" id="UP001243195"/>
    </source>
</evidence>
<dbReference type="EMBL" id="JAVIDA010000002">
    <property type="protein sequence ID" value="MDQ9070319.1"/>
    <property type="molecule type" value="Genomic_DNA"/>
</dbReference>
<evidence type="ECO:0000256" key="3">
    <source>
        <dbReference type="ARBA" id="ARBA00022840"/>
    </source>
</evidence>
<name>A0AAW8JD33_9GAMM</name>
<dbReference type="FunFam" id="3.40.50.300:FF:000418">
    <property type="entry name" value="Iron-sulfur cluster carrier protein"/>
    <property type="match status" value="1"/>
</dbReference>
<protein>
    <recommendedName>
        <fullName evidence="7">Iron-sulfur cluster carrier protein</fullName>
    </recommendedName>
</protein>
<keyword evidence="1 7" id="KW-0479">Metal-binding</keyword>